<feature type="domain" description="PA" evidence="14">
    <location>
        <begin position="732"/>
        <end position="805"/>
    </location>
</feature>
<dbReference type="GO" id="GO:0098553">
    <property type="term" value="C:lumenal side of endoplasmic reticulum membrane"/>
    <property type="evidence" value="ECO:0007669"/>
    <property type="project" value="TreeGrafter"/>
</dbReference>
<feature type="transmembrane region" description="Helical" evidence="13">
    <location>
        <begin position="833"/>
        <end position="851"/>
    </location>
</feature>
<keyword evidence="10 13" id="KW-0472">Membrane</keyword>
<feature type="transmembrane region" description="Helical" evidence="13">
    <location>
        <begin position="1099"/>
        <end position="1120"/>
    </location>
</feature>
<dbReference type="Pfam" id="PF04258">
    <property type="entry name" value="Peptidase_A22B"/>
    <property type="match status" value="1"/>
</dbReference>
<dbReference type="GO" id="GO:0030660">
    <property type="term" value="C:Golgi-associated vesicle membrane"/>
    <property type="evidence" value="ECO:0007669"/>
    <property type="project" value="TreeGrafter"/>
</dbReference>
<feature type="transmembrane region" description="Helical" evidence="13">
    <location>
        <begin position="953"/>
        <end position="977"/>
    </location>
</feature>
<comment type="function">
    <text evidence="1">Intramembrane-cleaving aspartic protease (I-CLiP) that cleaves type II membrane signal peptides in the hydrophobic plane of the membrane.</text>
</comment>
<dbReference type="Proteomes" id="UP000737018">
    <property type="component" value="Unassembled WGS sequence"/>
</dbReference>
<feature type="transmembrane region" description="Helical" evidence="13">
    <location>
        <begin position="1065"/>
        <end position="1087"/>
    </location>
</feature>
<keyword evidence="6" id="KW-0732">Signal</keyword>
<feature type="transmembrane region" description="Helical" evidence="13">
    <location>
        <begin position="1126"/>
        <end position="1145"/>
    </location>
</feature>
<evidence type="ECO:0000256" key="8">
    <source>
        <dbReference type="ARBA" id="ARBA00022801"/>
    </source>
</evidence>
<protein>
    <recommendedName>
        <fullName evidence="14">PA domain-containing protein</fullName>
    </recommendedName>
</protein>
<accession>A0A8J4RPK3</accession>
<dbReference type="InterPro" id="IPR006639">
    <property type="entry name" value="Preselin/SPP"/>
</dbReference>
<keyword evidence="11" id="KW-0325">Glycoprotein</keyword>
<keyword evidence="4" id="KW-0645">Protease</keyword>
<sequence length="1180" mass="131618">MREEPKFQQRWEFRRGDTEFDSSEESKSSSSSEPVLKKHKLVSSFISNEHNEAMDTNRVQQKGKRIPGNGVQIKIGKAKKKDARRSRKENLANNAMGRNSPEELNRNKNGASAYDHAALVDVKIFMDSLLQDLKDTRENLFRWMKEEMQKLVADDTAQKSENRKGSCGRENIQVQHENFEKNNVRNQNNFEENAQVHHRYNLENAQVHHQYNFEDYVQVQRQNNLKDIVQVEHQKKIEDTIPMQHQNHFKELIQVQCQNNFKGNIQEQHQNNHDTNIVQLHDNLKSGMGAQNCNDGSLKRPFDSNKATGHHNRYQAVENQVDYGQSTGPSASIRKEKGETRLVSSVTRNLQSSPSIQVQHQKNFVLGLRAQNCNNDTSERFVKGKRIADSSKCSKVLEDRVDHRQAIGSMPSTENDKKERLATANPLFPSNSSGQVASSMHLTLPTILTEAGNENYRLETSPCNYASPRSSGNKRDVNLSNANVMFNSSSYCGYFHDMRQEERLGSFTQTSSNIVGCLNQNSTPTTSIGTVFPNPLHQGIGEAYSIPSQLGLKNLPQDNYNIMGLRMNGGAITYSGGSHTLSEQYVVNNFHRNSNYIVDGGPTGFQIPELKDDRLFPKGRGPKSKRVAESGGGRGGKESMDSRRLSWVLAVISLVCHVCTVRAGDIVHGDDTAPKKPGCANDFVLVKIQTWVDGIENDEFVGVGARFGTTIVSKEKNANQTLLKLSDPLDCCTTPKNKVAGDVLMVERGNCKFTTKTNAAEAAGASAVLIINNQKELYKMVCEKDETDLDIKIPAVMLPQDAGVSLEKMLKNSSSVSVQLYSPRRPIVDIAEVFLWLMAVGTILCASYWSAWSAREAAIEQDKLLKDAADEIPSAGAMGNTGVVDINTTSAVLFVIIASCFLVVLYKLMSVWFLDLLVVLFCIGGVEGLQTCLVALLSRWFKRTAESYVKVPFFGAVSFLTLAVSPLCIAFAVLWAVYRDDSFAWIGQDILGIALIITVLQIVHVPNLKVGTVLLSCAFLYDIFWVFISTKFFSESVMIVVARGDKSGEDGIPMLLKIPRIFDPWGGYSIIGFGDILLPGLLIAFSLRYDWLANKSIRAGYFLWAMIAYGLGLLITYVALNLMDGHGQPALLYIVPFTLGTFLTLGRKRGDLKVLWTRGEPERPCPHIHLRHCDESQEEK</sequence>
<evidence type="ECO:0000256" key="11">
    <source>
        <dbReference type="ARBA" id="ARBA00023180"/>
    </source>
</evidence>
<evidence type="ECO:0000256" key="1">
    <source>
        <dbReference type="ARBA" id="ARBA00003012"/>
    </source>
</evidence>
<dbReference type="PANTHER" id="PTHR12174:SF75">
    <property type="entry name" value="SIGNAL PEPTIDE PEPTIDASE-LIKE 2"/>
    <property type="match status" value="1"/>
</dbReference>
<evidence type="ECO:0000313" key="15">
    <source>
        <dbReference type="EMBL" id="KAF3969062.1"/>
    </source>
</evidence>
<keyword evidence="16" id="KW-1185">Reference proteome</keyword>
<evidence type="ECO:0000256" key="13">
    <source>
        <dbReference type="SAM" id="Phobius"/>
    </source>
</evidence>
<dbReference type="GO" id="GO:0005765">
    <property type="term" value="C:lysosomal membrane"/>
    <property type="evidence" value="ECO:0007669"/>
    <property type="project" value="TreeGrafter"/>
</dbReference>
<dbReference type="AlphaFoldDB" id="A0A8J4RPK3"/>
<evidence type="ECO:0000256" key="3">
    <source>
        <dbReference type="ARBA" id="ARBA00006859"/>
    </source>
</evidence>
<dbReference type="GO" id="GO:0042500">
    <property type="term" value="F:aspartic endopeptidase activity, intramembrane cleaving"/>
    <property type="evidence" value="ECO:0007669"/>
    <property type="project" value="InterPro"/>
</dbReference>
<keyword evidence="7" id="KW-0967">Endosome</keyword>
<evidence type="ECO:0000256" key="9">
    <source>
        <dbReference type="ARBA" id="ARBA00022989"/>
    </source>
</evidence>
<keyword evidence="9 13" id="KW-1133">Transmembrane helix</keyword>
<proteinExistence type="inferred from homology"/>
<evidence type="ECO:0000256" key="4">
    <source>
        <dbReference type="ARBA" id="ARBA00022670"/>
    </source>
</evidence>
<dbReference type="GO" id="GO:0098554">
    <property type="term" value="C:cytoplasmic side of endoplasmic reticulum membrane"/>
    <property type="evidence" value="ECO:0007669"/>
    <property type="project" value="TreeGrafter"/>
</dbReference>
<comment type="similarity">
    <text evidence="3">Belongs to the peptidase A22B family.</text>
</comment>
<reference evidence="15" key="1">
    <citation type="submission" date="2020-03" db="EMBL/GenBank/DDBJ databases">
        <title>Castanea mollissima Vanexum genome sequencing.</title>
        <authorList>
            <person name="Staton M."/>
        </authorList>
    </citation>
    <scope>NUCLEOTIDE SEQUENCE</scope>
    <source>
        <tissue evidence="15">Leaf</tissue>
    </source>
</reference>
<evidence type="ECO:0000313" key="16">
    <source>
        <dbReference type="Proteomes" id="UP000737018"/>
    </source>
</evidence>
<feature type="transmembrane region" description="Helical" evidence="13">
    <location>
        <begin position="983"/>
        <end position="1003"/>
    </location>
</feature>
<feature type="compositionally biased region" description="Basic and acidic residues" evidence="12">
    <location>
        <begin position="1"/>
        <end position="18"/>
    </location>
</feature>
<dbReference type="GO" id="GO:0033619">
    <property type="term" value="P:membrane protein proteolysis"/>
    <property type="evidence" value="ECO:0007669"/>
    <property type="project" value="TreeGrafter"/>
</dbReference>
<dbReference type="Gene3D" id="3.50.30.30">
    <property type="match status" value="1"/>
</dbReference>
<dbReference type="SUPFAM" id="SSF52025">
    <property type="entry name" value="PA domain"/>
    <property type="match status" value="1"/>
</dbReference>
<evidence type="ECO:0000256" key="2">
    <source>
        <dbReference type="ARBA" id="ARBA00004337"/>
    </source>
</evidence>
<evidence type="ECO:0000256" key="12">
    <source>
        <dbReference type="SAM" id="MobiDB-lite"/>
    </source>
</evidence>
<dbReference type="FunFam" id="3.50.30.30:FF:000007">
    <property type="entry name" value="Signal peptide peptidase-like 3"/>
    <property type="match status" value="1"/>
</dbReference>
<dbReference type="PANTHER" id="PTHR12174">
    <property type="entry name" value="SIGNAL PEPTIDE PEPTIDASE"/>
    <property type="match status" value="1"/>
</dbReference>
<dbReference type="CDD" id="cd06174">
    <property type="entry name" value="MFS"/>
    <property type="match status" value="1"/>
</dbReference>
<name>A0A8J4RPK3_9ROSI</name>
<evidence type="ECO:0000256" key="6">
    <source>
        <dbReference type="ARBA" id="ARBA00022729"/>
    </source>
</evidence>
<keyword evidence="8" id="KW-0378">Hydrolase</keyword>
<keyword evidence="5 13" id="KW-0812">Transmembrane</keyword>
<feature type="region of interest" description="Disordered" evidence="12">
    <location>
        <begin position="1"/>
        <end position="38"/>
    </location>
</feature>
<comment type="subcellular location">
    <subcellularLocation>
        <location evidence="2">Endosome membrane</location>
        <topology evidence="2">Multi-pass membrane protein</topology>
    </subcellularLocation>
</comment>
<dbReference type="SMART" id="SM00730">
    <property type="entry name" value="PSN"/>
    <property type="match status" value="1"/>
</dbReference>
<dbReference type="InterPro" id="IPR003137">
    <property type="entry name" value="PA_domain"/>
</dbReference>
<evidence type="ECO:0000256" key="5">
    <source>
        <dbReference type="ARBA" id="ARBA00022692"/>
    </source>
</evidence>
<evidence type="ECO:0000256" key="10">
    <source>
        <dbReference type="ARBA" id="ARBA00023136"/>
    </source>
</evidence>
<comment type="caution">
    <text evidence="15">The sequence shown here is derived from an EMBL/GenBank/DDBJ whole genome shotgun (WGS) entry which is preliminary data.</text>
</comment>
<feature type="transmembrane region" description="Helical" evidence="13">
    <location>
        <begin position="886"/>
        <end position="906"/>
    </location>
</feature>
<dbReference type="GO" id="GO:0010008">
    <property type="term" value="C:endosome membrane"/>
    <property type="evidence" value="ECO:0007669"/>
    <property type="project" value="UniProtKB-SubCell"/>
</dbReference>
<feature type="transmembrane region" description="Helical" evidence="13">
    <location>
        <begin position="912"/>
        <end position="941"/>
    </location>
</feature>
<organism evidence="15 16">
    <name type="scientific">Castanea mollissima</name>
    <name type="common">Chinese chestnut</name>
    <dbReference type="NCBI Taxonomy" id="60419"/>
    <lineage>
        <taxon>Eukaryota</taxon>
        <taxon>Viridiplantae</taxon>
        <taxon>Streptophyta</taxon>
        <taxon>Embryophyta</taxon>
        <taxon>Tracheophyta</taxon>
        <taxon>Spermatophyta</taxon>
        <taxon>Magnoliopsida</taxon>
        <taxon>eudicotyledons</taxon>
        <taxon>Gunneridae</taxon>
        <taxon>Pentapetalae</taxon>
        <taxon>rosids</taxon>
        <taxon>fabids</taxon>
        <taxon>Fagales</taxon>
        <taxon>Fagaceae</taxon>
        <taxon>Castanea</taxon>
    </lineage>
</organism>
<dbReference type="InterPro" id="IPR046450">
    <property type="entry name" value="PA_dom_sf"/>
</dbReference>
<feature type="transmembrane region" description="Helical" evidence="13">
    <location>
        <begin position="1010"/>
        <end position="1028"/>
    </location>
</feature>
<feature type="region of interest" description="Disordered" evidence="12">
    <location>
        <begin position="77"/>
        <end position="108"/>
    </location>
</feature>
<evidence type="ECO:0000256" key="7">
    <source>
        <dbReference type="ARBA" id="ARBA00022753"/>
    </source>
</evidence>
<gene>
    <name evidence="15" type="ORF">CMV_007105</name>
</gene>
<dbReference type="InterPro" id="IPR007369">
    <property type="entry name" value="Peptidase_A22B_SPP"/>
</dbReference>
<feature type="compositionally biased region" description="Basic residues" evidence="12">
    <location>
        <begin position="77"/>
        <end position="87"/>
    </location>
</feature>
<dbReference type="Pfam" id="PF02225">
    <property type="entry name" value="PA"/>
    <property type="match status" value="1"/>
</dbReference>
<dbReference type="OrthoDB" id="1920267at2759"/>
<dbReference type="EMBL" id="JRKL02000691">
    <property type="protein sequence ID" value="KAF3969062.1"/>
    <property type="molecule type" value="Genomic_DNA"/>
</dbReference>
<evidence type="ECO:0000259" key="14">
    <source>
        <dbReference type="Pfam" id="PF02225"/>
    </source>
</evidence>
<feature type="region of interest" description="Disordered" evidence="12">
    <location>
        <begin position="612"/>
        <end position="639"/>
    </location>
</feature>